<feature type="transmembrane region" description="Helical" evidence="5">
    <location>
        <begin position="197"/>
        <end position="217"/>
    </location>
</feature>
<dbReference type="Proteomes" id="UP000427842">
    <property type="component" value="Unassembled WGS sequence"/>
</dbReference>
<dbReference type="InterPro" id="IPR000620">
    <property type="entry name" value="EamA_dom"/>
</dbReference>
<feature type="transmembrane region" description="Helical" evidence="5">
    <location>
        <begin position="232"/>
        <end position="253"/>
    </location>
</feature>
<keyword evidence="3 5" id="KW-1133">Transmembrane helix</keyword>
<feature type="transmembrane region" description="Helical" evidence="5">
    <location>
        <begin position="80"/>
        <end position="100"/>
    </location>
</feature>
<feature type="transmembrane region" description="Helical" evidence="5">
    <location>
        <begin position="288"/>
        <end position="307"/>
    </location>
</feature>
<evidence type="ECO:0000256" key="4">
    <source>
        <dbReference type="ARBA" id="ARBA00023136"/>
    </source>
</evidence>
<dbReference type="PANTHER" id="PTHR32322">
    <property type="entry name" value="INNER MEMBRANE TRANSPORTER"/>
    <property type="match status" value="1"/>
</dbReference>
<dbReference type="Pfam" id="PF00892">
    <property type="entry name" value="EamA"/>
    <property type="match status" value="1"/>
</dbReference>
<feature type="transmembrane region" description="Helical" evidence="5">
    <location>
        <begin position="140"/>
        <end position="159"/>
    </location>
</feature>
<feature type="transmembrane region" description="Helical" evidence="5">
    <location>
        <begin position="165"/>
        <end position="185"/>
    </location>
</feature>
<evidence type="ECO:0000313" key="7">
    <source>
        <dbReference type="EMBL" id="KAB8123141.1"/>
    </source>
</evidence>
<feature type="domain" description="EamA" evidence="6">
    <location>
        <begin position="170"/>
        <end position="302"/>
    </location>
</feature>
<proteinExistence type="predicted"/>
<evidence type="ECO:0000256" key="3">
    <source>
        <dbReference type="ARBA" id="ARBA00022989"/>
    </source>
</evidence>
<protein>
    <submittedName>
        <fullName evidence="7">DMT family transporter</fullName>
    </submittedName>
</protein>
<gene>
    <name evidence="7" type="ORF">D3W54_01650</name>
</gene>
<keyword evidence="8" id="KW-1185">Reference proteome</keyword>
<dbReference type="InterPro" id="IPR050638">
    <property type="entry name" value="AA-Vitamin_Transporters"/>
</dbReference>
<comment type="caution">
    <text evidence="7">The sequence shown here is derived from an EMBL/GenBank/DDBJ whole genome shotgun (WGS) entry which is preliminary data.</text>
</comment>
<evidence type="ECO:0000256" key="2">
    <source>
        <dbReference type="ARBA" id="ARBA00022692"/>
    </source>
</evidence>
<dbReference type="PANTHER" id="PTHR32322:SF9">
    <property type="entry name" value="AMINO-ACID METABOLITE EFFLUX PUMP-RELATED"/>
    <property type="match status" value="1"/>
</dbReference>
<sequence length="342" mass="36041">MQGSSTNKNPVSFPFCPDGGGAWCHGAAMGAELARHENMRNACATAMAGGSVFCAGWCHAVHRPAVSEGITLPKRSDLPIVFSVGGLQMMAFTALGLVAMQHTNAGRAALLAYNHAAVGHAAGMAVHGAFMEQRPGHRQVMALCVGLSGIVLICSPIGMDWSRPGALQANCILLAASMCWSVVIVHVRHHKWTSSPLALAPWQMLLATIVLSVRAWVKEGPPSHIVWSGELAGLLLFIGPLATSVCFVISCEFRCRVSTFSMSSITLAVPVIGLLASMVFLHEVMTPVLGIGLALIIAGGVLSAWAARTPARDGRRVLRRHGPPGCVDSRHVWPGTVGKSRA</sequence>
<name>A0ABQ6VSG6_9PROT</name>
<evidence type="ECO:0000313" key="8">
    <source>
        <dbReference type="Proteomes" id="UP000427842"/>
    </source>
</evidence>
<organism evidence="7 8">
    <name type="scientific">Komagataeibacter medellinensis</name>
    <dbReference type="NCBI Taxonomy" id="1177712"/>
    <lineage>
        <taxon>Bacteria</taxon>
        <taxon>Pseudomonadati</taxon>
        <taxon>Pseudomonadota</taxon>
        <taxon>Alphaproteobacteria</taxon>
        <taxon>Acetobacterales</taxon>
        <taxon>Acetobacteraceae</taxon>
        <taxon>Komagataeibacter</taxon>
    </lineage>
</organism>
<keyword evidence="2 5" id="KW-0812">Transmembrane</keyword>
<evidence type="ECO:0000256" key="5">
    <source>
        <dbReference type="SAM" id="Phobius"/>
    </source>
</evidence>
<accession>A0ABQ6VSG6</accession>
<dbReference type="EMBL" id="QYAZ01000001">
    <property type="protein sequence ID" value="KAB8123141.1"/>
    <property type="molecule type" value="Genomic_DNA"/>
</dbReference>
<feature type="transmembrane region" description="Helical" evidence="5">
    <location>
        <begin position="265"/>
        <end position="282"/>
    </location>
</feature>
<evidence type="ECO:0000256" key="1">
    <source>
        <dbReference type="ARBA" id="ARBA00004141"/>
    </source>
</evidence>
<reference evidence="7 8" key="1">
    <citation type="submission" date="2018-09" db="EMBL/GenBank/DDBJ databases">
        <title>Genome sequence and characterization of the bcs clusters for the production of nanocellulose from the low pH resistant strain Komagataeibacter medellinensis ID13488.</title>
        <authorList>
            <person name="Hernandez-Arriaga A.M."/>
            <person name="Del Cerro C."/>
            <person name="Urbina L."/>
            <person name="Eceiza A."/>
            <person name="Retegi A."/>
            <person name="Prieto M.A."/>
        </authorList>
    </citation>
    <scope>NUCLEOTIDE SEQUENCE [LARGE SCALE GENOMIC DNA]</scope>
    <source>
        <strain evidence="7 8">ID13488</strain>
    </source>
</reference>
<keyword evidence="4 5" id="KW-0472">Membrane</keyword>
<comment type="subcellular location">
    <subcellularLocation>
        <location evidence="1">Membrane</location>
        <topology evidence="1">Multi-pass membrane protein</topology>
    </subcellularLocation>
</comment>
<dbReference type="InterPro" id="IPR037185">
    <property type="entry name" value="EmrE-like"/>
</dbReference>
<evidence type="ECO:0000259" key="6">
    <source>
        <dbReference type="Pfam" id="PF00892"/>
    </source>
</evidence>
<dbReference type="SUPFAM" id="SSF103481">
    <property type="entry name" value="Multidrug resistance efflux transporter EmrE"/>
    <property type="match status" value="2"/>
</dbReference>